<comment type="catalytic activity">
    <reaction evidence="5">
        <text>L-glutaminyl-[peptide chain release factor] + S-adenosyl-L-methionine = N(5)-methyl-L-glutaminyl-[peptide chain release factor] + S-adenosyl-L-homocysteine + H(+)</text>
        <dbReference type="Rhea" id="RHEA:42896"/>
        <dbReference type="Rhea" id="RHEA-COMP:10271"/>
        <dbReference type="Rhea" id="RHEA-COMP:10272"/>
        <dbReference type="ChEBI" id="CHEBI:15378"/>
        <dbReference type="ChEBI" id="CHEBI:30011"/>
        <dbReference type="ChEBI" id="CHEBI:57856"/>
        <dbReference type="ChEBI" id="CHEBI:59789"/>
        <dbReference type="ChEBI" id="CHEBI:61891"/>
        <dbReference type="EC" id="2.1.1.297"/>
    </reaction>
</comment>
<dbReference type="InterPro" id="IPR002052">
    <property type="entry name" value="DNA_methylase_N6_adenine_CS"/>
</dbReference>
<dbReference type="GO" id="GO:0032259">
    <property type="term" value="P:methylation"/>
    <property type="evidence" value="ECO:0007669"/>
    <property type="project" value="UniProtKB-KW"/>
</dbReference>
<dbReference type="InterPro" id="IPR029063">
    <property type="entry name" value="SAM-dependent_MTases_sf"/>
</dbReference>
<dbReference type="AlphaFoldDB" id="A0AAD9JNR4"/>
<dbReference type="EMBL" id="JAODUP010000213">
    <property type="protein sequence ID" value="KAK2156451.1"/>
    <property type="molecule type" value="Genomic_DNA"/>
</dbReference>
<evidence type="ECO:0000313" key="7">
    <source>
        <dbReference type="EMBL" id="KAK2156451.1"/>
    </source>
</evidence>
<dbReference type="GO" id="GO:0003676">
    <property type="term" value="F:nucleic acid binding"/>
    <property type="evidence" value="ECO:0007669"/>
    <property type="project" value="InterPro"/>
</dbReference>
<evidence type="ECO:0000256" key="2">
    <source>
        <dbReference type="ARBA" id="ARBA00022603"/>
    </source>
</evidence>
<dbReference type="Gene3D" id="1.10.8.10">
    <property type="entry name" value="DNA helicase RuvA subunit, C-terminal domain"/>
    <property type="match status" value="1"/>
</dbReference>
<reference evidence="7" key="1">
    <citation type="journal article" date="2023" name="Mol. Biol. Evol.">
        <title>Third-Generation Sequencing Reveals the Adaptive Role of the Epigenome in Three Deep-Sea Polychaetes.</title>
        <authorList>
            <person name="Perez M."/>
            <person name="Aroh O."/>
            <person name="Sun Y."/>
            <person name="Lan Y."/>
            <person name="Juniper S.K."/>
            <person name="Young C.R."/>
            <person name="Angers B."/>
            <person name="Qian P.Y."/>
        </authorList>
    </citation>
    <scope>NUCLEOTIDE SEQUENCE</scope>
    <source>
        <strain evidence="7">P08H-3</strain>
    </source>
</reference>
<sequence>MINLLKKKNLWNTLFRTLDLLNTNKKRLSHYNFGRKYLGYVTHHVGPTANTSIQNNRLLTVGECVHLLTTSFECEGVTEARCSAEYIIAHALGQKTLCTVPRNQLLIEPVISRISHYAELRRRKLPVQYVIGEWDFKDLTLTCSPPVFIPRPETEELVDYALSDPVVQEATCMLEVGSGTGAISIYLLTQLPQLMVTAVEISREACELTSQNARNYNLEDRLNIINTTFKKGISLNDIRLEKKVDVLISNPPYIPHQVIQHLQAEVTMFEDHRALDGGQDGLYIIRNILQMAAQLIKSEGSLWLEVDQSHPRMIEHIVNSVPSLNLHYVKTYDDFYSSPRFCHLKVNPEEKV</sequence>
<keyword evidence="2" id="KW-0489">Methyltransferase</keyword>
<keyword evidence="8" id="KW-1185">Reference proteome</keyword>
<proteinExistence type="predicted"/>
<accession>A0AAD9JNR4</accession>
<comment type="caution">
    <text evidence="7">The sequence shown here is derived from an EMBL/GenBank/DDBJ whole genome shotgun (WGS) entry which is preliminary data.</text>
</comment>
<dbReference type="SUPFAM" id="SSF53335">
    <property type="entry name" value="S-adenosyl-L-methionine-dependent methyltransferases"/>
    <property type="match status" value="1"/>
</dbReference>
<organism evidence="7 8">
    <name type="scientific">Paralvinella palmiformis</name>
    <dbReference type="NCBI Taxonomy" id="53620"/>
    <lineage>
        <taxon>Eukaryota</taxon>
        <taxon>Metazoa</taxon>
        <taxon>Spiralia</taxon>
        <taxon>Lophotrochozoa</taxon>
        <taxon>Annelida</taxon>
        <taxon>Polychaeta</taxon>
        <taxon>Sedentaria</taxon>
        <taxon>Canalipalpata</taxon>
        <taxon>Terebellida</taxon>
        <taxon>Terebelliformia</taxon>
        <taxon>Alvinellidae</taxon>
        <taxon>Paralvinella</taxon>
    </lineage>
</organism>
<keyword evidence="4" id="KW-0949">S-adenosyl-L-methionine</keyword>
<dbReference type="PANTHER" id="PTHR18895:SF74">
    <property type="entry name" value="MTRF1L RELEASE FACTOR GLUTAMINE METHYLTRANSFERASE"/>
    <property type="match status" value="1"/>
</dbReference>
<keyword evidence="3" id="KW-0808">Transferase</keyword>
<dbReference type="CDD" id="cd02440">
    <property type="entry name" value="AdoMet_MTases"/>
    <property type="match status" value="1"/>
</dbReference>
<dbReference type="PROSITE" id="PS00092">
    <property type="entry name" value="N6_MTASE"/>
    <property type="match status" value="1"/>
</dbReference>
<dbReference type="EC" id="2.1.1.297" evidence="1"/>
<dbReference type="GO" id="GO:0102559">
    <property type="term" value="F:peptide chain release factor N(5)-glutamine methyltransferase activity"/>
    <property type="evidence" value="ECO:0007669"/>
    <property type="project" value="UniProtKB-EC"/>
</dbReference>
<dbReference type="Pfam" id="PF05175">
    <property type="entry name" value="MTS"/>
    <property type="match status" value="1"/>
</dbReference>
<dbReference type="PANTHER" id="PTHR18895">
    <property type="entry name" value="HEMK METHYLTRANSFERASE"/>
    <property type="match status" value="1"/>
</dbReference>
<evidence type="ECO:0000256" key="1">
    <source>
        <dbReference type="ARBA" id="ARBA00012771"/>
    </source>
</evidence>
<dbReference type="InterPro" id="IPR004556">
    <property type="entry name" value="HemK-like"/>
</dbReference>
<dbReference type="InterPro" id="IPR050320">
    <property type="entry name" value="N5-glutamine_MTase"/>
</dbReference>
<dbReference type="Proteomes" id="UP001208570">
    <property type="component" value="Unassembled WGS sequence"/>
</dbReference>
<evidence type="ECO:0000256" key="4">
    <source>
        <dbReference type="ARBA" id="ARBA00022691"/>
    </source>
</evidence>
<protein>
    <recommendedName>
        <fullName evidence="1">peptide chain release factor N(5)-glutamine methyltransferase</fullName>
        <ecNumber evidence="1">2.1.1.297</ecNumber>
    </recommendedName>
</protein>
<name>A0AAD9JNR4_9ANNE</name>
<evidence type="ECO:0000313" key="8">
    <source>
        <dbReference type="Proteomes" id="UP001208570"/>
    </source>
</evidence>
<evidence type="ECO:0000259" key="6">
    <source>
        <dbReference type="Pfam" id="PF05175"/>
    </source>
</evidence>
<feature type="domain" description="Methyltransferase small" evidence="6">
    <location>
        <begin position="172"/>
        <end position="260"/>
    </location>
</feature>
<dbReference type="NCBIfam" id="TIGR00536">
    <property type="entry name" value="hemK_fam"/>
    <property type="match status" value="1"/>
</dbReference>
<dbReference type="Gene3D" id="3.40.50.150">
    <property type="entry name" value="Vaccinia Virus protein VP39"/>
    <property type="match status" value="1"/>
</dbReference>
<gene>
    <name evidence="7" type="ORF">LSH36_213g04061</name>
</gene>
<dbReference type="InterPro" id="IPR007848">
    <property type="entry name" value="Small_mtfrase_dom"/>
</dbReference>
<evidence type="ECO:0000256" key="5">
    <source>
        <dbReference type="ARBA" id="ARBA00048391"/>
    </source>
</evidence>
<dbReference type="GO" id="GO:0005739">
    <property type="term" value="C:mitochondrion"/>
    <property type="evidence" value="ECO:0007669"/>
    <property type="project" value="TreeGrafter"/>
</dbReference>
<evidence type="ECO:0000256" key="3">
    <source>
        <dbReference type="ARBA" id="ARBA00022679"/>
    </source>
</evidence>